<keyword evidence="1 6" id="KW-0963">Cytoplasm</keyword>
<dbReference type="PROSITE" id="PS51061">
    <property type="entry name" value="R3H"/>
    <property type="match status" value="1"/>
</dbReference>
<dbReference type="PANTHER" id="PTHR35800:SF1">
    <property type="entry name" value="RNA-BINDING PROTEIN KHPB"/>
    <property type="match status" value="1"/>
</dbReference>
<dbReference type="SMART" id="SM01245">
    <property type="entry name" value="Jag_N"/>
    <property type="match status" value="1"/>
</dbReference>
<comment type="function">
    <text evidence="6">A probable RNA chaperone. Forms a complex with KhpA which binds to cellular RNA and controls its expression. Plays a role in peptidoglycan (PG) homeostasis and cell length regulation.</text>
</comment>
<dbReference type="Pfam" id="PF01424">
    <property type="entry name" value="R3H"/>
    <property type="match status" value="1"/>
</dbReference>
<dbReference type="EMBL" id="FNDZ01000003">
    <property type="protein sequence ID" value="SDI51945.1"/>
    <property type="molecule type" value="Genomic_DNA"/>
</dbReference>
<keyword evidence="5 6" id="KW-0961">Cell wall biogenesis/degradation</keyword>
<dbReference type="GO" id="GO:0005737">
    <property type="term" value="C:cytoplasm"/>
    <property type="evidence" value="ECO:0007669"/>
    <property type="project" value="UniProtKB-SubCell"/>
</dbReference>
<dbReference type="InterPro" id="IPR036867">
    <property type="entry name" value="R3H_dom_sf"/>
</dbReference>
<keyword evidence="4 6" id="KW-0143">Chaperone</keyword>
<dbReference type="InterPro" id="IPR038008">
    <property type="entry name" value="Jag_KH"/>
</dbReference>
<dbReference type="GO" id="GO:0071555">
    <property type="term" value="P:cell wall organization"/>
    <property type="evidence" value="ECO:0007669"/>
    <property type="project" value="UniProtKB-KW"/>
</dbReference>
<evidence type="ECO:0000256" key="4">
    <source>
        <dbReference type="ARBA" id="ARBA00023186"/>
    </source>
</evidence>
<comment type="subunit">
    <text evidence="6">Forms a complex with KhpA.</text>
</comment>
<dbReference type="NCBIfam" id="NF041568">
    <property type="entry name" value="Jag_EloR"/>
    <property type="match status" value="1"/>
</dbReference>
<dbReference type="Gene3D" id="3.30.300.20">
    <property type="match status" value="1"/>
</dbReference>
<evidence type="ECO:0000313" key="9">
    <source>
        <dbReference type="Proteomes" id="UP000183255"/>
    </source>
</evidence>
<evidence type="ECO:0000256" key="5">
    <source>
        <dbReference type="ARBA" id="ARBA00023316"/>
    </source>
</evidence>
<dbReference type="InterPro" id="IPR039247">
    <property type="entry name" value="KhpB"/>
</dbReference>
<dbReference type="CDD" id="cd02644">
    <property type="entry name" value="R3H_jag"/>
    <property type="match status" value="1"/>
</dbReference>
<evidence type="ECO:0000256" key="3">
    <source>
        <dbReference type="ARBA" id="ARBA00022960"/>
    </source>
</evidence>
<dbReference type="GO" id="GO:0003723">
    <property type="term" value="F:RNA binding"/>
    <property type="evidence" value="ECO:0007669"/>
    <property type="project" value="UniProtKB-UniRule"/>
</dbReference>
<evidence type="ECO:0000256" key="6">
    <source>
        <dbReference type="HAMAP-Rule" id="MF_00867"/>
    </source>
</evidence>
<dbReference type="GO" id="GO:0009252">
    <property type="term" value="P:peptidoglycan biosynthetic process"/>
    <property type="evidence" value="ECO:0007669"/>
    <property type="project" value="UniProtKB-UniRule"/>
</dbReference>
<dbReference type="SMART" id="SM00393">
    <property type="entry name" value="R3H"/>
    <property type="match status" value="1"/>
</dbReference>
<feature type="domain" description="R3H" evidence="7">
    <location>
        <begin position="167"/>
        <end position="233"/>
    </location>
</feature>
<dbReference type="InterPro" id="IPR001374">
    <property type="entry name" value="R3H_dom"/>
</dbReference>
<keyword evidence="2 6" id="KW-0694">RNA-binding</keyword>
<comment type="similarity">
    <text evidence="6">Belongs to the KhpB RNA-binding protein family.</text>
</comment>
<dbReference type="InterPro" id="IPR034079">
    <property type="entry name" value="R3H_KhpB"/>
</dbReference>
<organism evidence="8 9">
    <name type="scientific">Proteiniclasticum ruminis</name>
    <dbReference type="NCBI Taxonomy" id="398199"/>
    <lineage>
        <taxon>Bacteria</taxon>
        <taxon>Bacillati</taxon>
        <taxon>Bacillota</taxon>
        <taxon>Clostridia</taxon>
        <taxon>Eubacteriales</taxon>
        <taxon>Clostridiaceae</taxon>
        <taxon>Proteiniclasticum</taxon>
    </lineage>
</organism>
<accession>A0A1G8L8B9</accession>
<dbReference type="Pfam" id="PF14804">
    <property type="entry name" value="Jag_N"/>
    <property type="match status" value="1"/>
</dbReference>
<dbReference type="Gene3D" id="3.30.1370.50">
    <property type="entry name" value="R3H-like domain"/>
    <property type="match status" value="1"/>
</dbReference>
<name>A0A1G8L8B9_9CLOT</name>
<dbReference type="GO" id="GO:0008360">
    <property type="term" value="P:regulation of cell shape"/>
    <property type="evidence" value="ECO:0007669"/>
    <property type="project" value="UniProtKB-KW"/>
</dbReference>
<feature type="region of interest" description="Jag_N domain" evidence="6">
    <location>
        <begin position="5"/>
        <end position="55"/>
    </location>
</feature>
<sequence>MNSMQFSGKNVEDALQTALKELQVTKDKITYKVIEEGSKGILGLIGSKPAIIQVDVIQEEIAEVKESLQASPEEMQTEKVTVSRNHKEEAVQFLKGVFEKMDIEAELDASLADNILKVDISGPKMGLVIGYRGETLDSLQYLTSLVVNKNREDEYIRVILDTEGYRRKREETLERLAEKTAYKVKKYRRSMKLEPMNPYERRIIHSKLQQIDGITTRSVGEEPFRRVVIELDM</sequence>
<dbReference type="InterPro" id="IPR032782">
    <property type="entry name" value="KhpB_N"/>
</dbReference>
<evidence type="ECO:0000256" key="1">
    <source>
        <dbReference type="ARBA" id="ARBA00022490"/>
    </source>
</evidence>
<protein>
    <recommendedName>
        <fullName evidence="6">RNA-binding protein KhpB</fullName>
    </recommendedName>
    <alternativeName>
        <fullName evidence="6">RNA-binding protein EloR</fullName>
    </alternativeName>
</protein>
<dbReference type="SUPFAM" id="SSF82708">
    <property type="entry name" value="R3H domain"/>
    <property type="match status" value="1"/>
</dbReference>
<keyword evidence="3 6" id="KW-0133">Cell shape</keyword>
<dbReference type="Gene3D" id="3.30.30.80">
    <property type="entry name" value="probable RNA-binding protein from clostridium symbiosum atcc 14940"/>
    <property type="match status" value="1"/>
</dbReference>
<dbReference type="InterPro" id="IPR038247">
    <property type="entry name" value="Jag_N_dom_sf"/>
</dbReference>
<dbReference type="HAMAP" id="MF_00867">
    <property type="entry name" value="KhpB"/>
    <property type="match status" value="1"/>
</dbReference>
<dbReference type="CDD" id="cd02414">
    <property type="entry name" value="KH-II_Jag"/>
    <property type="match status" value="1"/>
</dbReference>
<comment type="subcellular location">
    <subcellularLocation>
        <location evidence="6">Cytoplasm</location>
    </subcellularLocation>
</comment>
<comment type="domain">
    <text evidence="6">Has an N-terminal Jag-N domain and 2 RNA-binding domains (KH and R3H).</text>
</comment>
<dbReference type="RefSeq" id="WP_031575577.1">
    <property type="nucleotide sequence ID" value="NZ_DAMAXS010000050.1"/>
</dbReference>
<gene>
    <name evidence="6" type="primary">khpB</name>
    <name evidence="6" type="synonym">eloR</name>
    <name evidence="8" type="ORF">SAMN05421804_10312</name>
</gene>
<dbReference type="Pfam" id="PF13083">
    <property type="entry name" value="KH_KhpA-B"/>
    <property type="match status" value="1"/>
</dbReference>
<proteinExistence type="inferred from homology"/>
<evidence type="ECO:0000313" key="8">
    <source>
        <dbReference type="EMBL" id="SDI51945.1"/>
    </source>
</evidence>
<evidence type="ECO:0000256" key="2">
    <source>
        <dbReference type="ARBA" id="ARBA00022884"/>
    </source>
</evidence>
<dbReference type="Proteomes" id="UP000183255">
    <property type="component" value="Unassembled WGS sequence"/>
</dbReference>
<dbReference type="PANTHER" id="PTHR35800">
    <property type="entry name" value="PROTEIN JAG"/>
    <property type="match status" value="1"/>
</dbReference>
<evidence type="ECO:0000259" key="7">
    <source>
        <dbReference type="PROSITE" id="PS51061"/>
    </source>
</evidence>
<dbReference type="AlphaFoldDB" id="A0A1G8L8B9"/>
<reference evidence="8 9" key="1">
    <citation type="submission" date="2016-10" db="EMBL/GenBank/DDBJ databases">
        <authorList>
            <person name="de Groot N.N."/>
        </authorList>
    </citation>
    <scope>NUCLEOTIDE SEQUENCE [LARGE SCALE GENOMIC DNA]</scope>
    <source>
        <strain evidence="8 9">CGMCC 1.5058</strain>
    </source>
</reference>
<dbReference type="InterPro" id="IPR015946">
    <property type="entry name" value="KH_dom-like_a/b"/>
</dbReference>